<evidence type="ECO:0000259" key="7">
    <source>
        <dbReference type="Pfam" id="PF00675"/>
    </source>
</evidence>
<evidence type="ECO:0000256" key="5">
    <source>
        <dbReference type="SAM" id="MobiDB-lite"/>
    </source>
</evidence>
<evidence type="ECO:0000256" key="6">
    <source>
        <dbReference type="SAM" id="SignalP"/>
    </source>
</evidence>
<comment type="similarity">
    <text evidence="2 4">Belongs to the peptidase M16 family.</text>
</comment>
<organism evidence="9 10">
    <name type="scientific">Thalassospira marina</name>
    <dbReference type="NCBI Taxonomy" id="2048283"/>
    <lineage>
        <taxon>Bacteria</taxon>
        <taxon>Pseudomonadati</taxon>
        <taxon>Pseudomonadota</taxon>
        <taxon>Alphaproteobacteria</taxon>
        <taxon>Rhodospirillales</taxon>
        <taxon>Thalassospiraceae</taxon>
        <taxon>Thalassospira</taxon>
    </lineage>
</organism>
<evidence type="ECO:0000256" key="4">
    <source>
        <dbReference type="RuleBase" id="RU004447"/>
    </source>
</evidence>
<keyword evidence="6" id="KW-0732">Signal</keyword>
<comment type="caution">
    <text evidence="9">The sequence shown here is derived from an EMBL/GenBank/DDBJ whole genome shotgun (WGS) entry which is preliminary data.</text>
</comment>
<reference evidence="9 10" key="1">
    <citation type="submission" date="2017-09" db="EMBL/GenBank/DDBJ databases">
        <title>Biodiversity and function of Thalassospira species in the particle-attached aromatic-hydrocarbon-degrading consortia from the surface seawater of the South China Sea.</title>
        <authorList>
            <person name="Dong C."/>
            <person name="Liu R."/>
            <person name="Shao Z."/>
        </authorList>
    </citation>
    <scope>NUCLEOTIDE SEQUENCE [LARGE SCALE GENOMIC DNA]</scope>
    <source>
        <strain evidence="9 10">CSC1P2</strain>
    </source>
</reference>
<gene>
    <name evidence="9" type="ORF">COO20_25340</name>
</gene>
<dbReference type="EMBL" id="NWTK01000026">
    <property type="protein sequence ID" value="PKR47994.1"/>
    <property type="molecule type" value="Genomic_DNA"/>
</dbReference>
<dbReference type="RefSeq" id="WP_101271685.1">
    <property type="nucleotide sequence ID" value="NZ_NWTK01000026.1"/>
</dbReference>
<feature type="signal peptide" evidence="6">
    <location>
        <begin position="1"/>
        <end position="32"/>
    </location>
</feature>
<name>A0A2N3KBU3_9PROT</name>
<dbReference type="AlphaFoldDB" id="A0A2N3KBU3"/>
<dbReference type="PANTHER" id="PTHR11851">
    <property type="entry name" value="METALLOPROTEASE"/>
    <property type="match status" value="1"/>
</dbReference>
<keyword evidence="3" id="KW-0378">Hydrolase</keyword>
<sequence>MKFSSQRVLHRVPVVLPVLMLVLLMFAPFAQAGVFNPKTTTLSNGMQVVLVENHRAPVVTHMVWYKAGAADEIPGTSGIAHFLEHLMFKGTKTIAPGEFSKIVARNGGQDNAFTTWDYTAYFQNIARDRLGMVMEMEADRMQNLQLSDKVVLPERDVIIEERRMRTDNNPSALLGEQMRNALFMQHPYGRPIIGWLHEMQQLTTQDAMDWYKKWYTPNNAILVVAGDITMDELKPMAEKYYGSIPAHDVPKRVRVKEPTQHAPRKVTLTDARVGQPSMSRYYLAPSYNTENADQAAPLEVFSEILGSGTTSRLYKSLVVDQKLATTAGSFYDPVAMDLSTFGFYAVPRDGVQMADLEAALDDEIAKTLKDGITQKELDEARQRLLDSAVFARDSLSGAARTLGEALAVGLTVDQVESWPDRINAVTLDQVNAAARAVLDDKRSVTGWLLRPKGAKGPGMPTAPVTGEMETH</sequence>
<dbReference type="InterPro" id="IPR050361">
    <property type="entry name" value="MPP/UQCRC_Complex"/>
</dbReference>
<dbReference type="PANTHER" id="PTHR11851:SF49">
    <property type="entry name" value="MITOCHONDRIAL-PROCESSING PEPTIDASE SUBUNIT ALPHA"/>
    <property type="match status" value="1"/>
</dbReference>
<dbReference type="SUPFAM" id="SSF63411">
    <property type="entry name" value="LuxS/MPP-like metallohydrolase"/>
    <property type="match status" value="2"/>
</dbReference>
<evidence type="ECO:0000313" key="10">
    <source>
        <dbReference type="Proteomes" id="UP000233597"/>
    </source>
</evidence>
<keyword evidence="3" id="KW-0482">Metalloprotease</keyword>
<accession>A0A2N3KBU3</accession>
<feature type="region of interest" description="Disordered" evidence="5">
    <location>
        <begin position="449"/>
        <end position="471"/>
    </location>
</feature>
<evidence type="ECO:0000256" key="2">
    <source>
        <dbReference type="ARBA" id="ARBA00007261"/>
    </source>
</evidence>
<dbReference type="Pfam" id="PF05193">
    <property type="entry name" value="Peptidase_M16_C"/>
    <property type="match status" value="1"/>
</dbReference>
<dbReference type="OrthoDB" id="9811314at2"/>
<comment type="cofactor">
    <cofactor evidence="1">
        <name>Zn(2+)</name>
        <dbReference type="ChEBI" id="CHEBI:29105"/>
    </cofactor>
</comment>
<keyword evidence="3" id="KW-0645">Protease</keyword>
<dbReference type="InterPro" id="IPR011249">
    <property type="entry name" value="Metalloenz_LuxS/M16"/>
</dbReference>
<dbReference type="GO" id="GO:0046872">
    <property type="term" value="F:metal ion binding"/>
    <property type="evidence" value="ECO:0007669"/>
    <property type="project" value="InterPro"/>
</dbReference>
<dbReference type="Pfam" id="PF00675">
    <property type="entry name" value="Peptidase_M16"/>
    <property type="match status" value="1"/>
</dbReference>
<evidence type="ECO:0000259" key="8">
    <source>
        <dbReference type="Pfam" id="PF05193"/>
    </source>
</evidence>
<dbReference type="InterPro" id="IPR007863">
    <property type="entry name" value="Peptidase_M16_C"/>
</dbReference>
<dbReference type="GO" id="GO:0006508">
    <property type="term" value="P:proteolysis"/>
    <property type="evidence" value="ECO:0007669"/>
    <property type="project" value="InterPro"/>
</dbReference>
<dbReference type="GO" id="GO:0004222">
    <property type="term" value="F:metalloendopeptidase activity"/>
    <property type="evidence" value="ECO:0007669"/>
    <property type="project" value="InterPro"/>
</dbReference>
<evidence type="ECO:0000256" key="1">
    <source>
        <dbReference type="ARBA" id="ARBA00001947"/>
    </source>
</evidence>
<feature type="domain" description="Peptidase M16 N-terminal" evidence="7">
    <location>
        <begin position="48"/>
        <end position="193"/>
    </location>
</feature>
<dbReference type="PROSITE" id="PS00143">
    <property type="entry name" value="INSULINASE"/>
    <property type="match status" value="1"/>
</dbReference>
<dbReference type="Gene3D" id="3.30.830.10">
    <property type="entry name" value="Metalloenzyme, LuxS/M16 peptidase-like"/>
    <property type="match status" value="2"/>
</dbReference>
<evidence type="ECO:0000313" key="9">
    <source>
        <dbReference type="EMBL" id="PKR47994.1"/>
    </source>
</evidence>
<evidence type="ECO:0000256" key="3">
    <source>
        <dbReference type="ARBA" id="ARBA00023049"/>
    </source>
</evidence>
<dbReference type="InterPro" id="IPR011765">
    <property type="entry name" value="Pept_M16_N"/>
</dbReference>
<dbReference type="Proteomes" id="UP000233597">
    <property type="component" value="Unassembled WGS sequence"/>
</dbReference>
<protein>
    <submittedName>
        <fullName evidence="9">Peptidase M16</fullName>
    </submittedName>
</protein>
<feature type="chain" id="PRO_5014639116" evidence="6">
    <location>
        <begin position="33"/>
        <end position="471"/>
    </location>
</feature>
<dbReference type="InterPro" id="IPR001431">
    <property type="entry name" value="Pept_M16_Zn_BS"/>
</dbReference>
<proteinExistence type="inferred from homology"/>
<feature type="domain" description="Peptidase M16 C-terminal" evidence="8">
    <location>
        <begin position="202"/>
        <end position="384"/>
    </location>
</feature>